<feature type="compositionally biased region" description="Pro residues" evidence="1">
    <location>
        <begin position="287"/>
        <end position="308"/>
    </location>
</feature>
<gene>
    <name evidence="2" type="ORF">KP79_PYT19767</name>
</gene>
<name>A0A210R069_MIZYE</name>
<evidence type="ECO:0000313" key="3">
    <source>
        <dbReference type="Proteomes" id="UP000242188"/>
    </source>
</evidence>
<dbReference type="OrthoDB" id="6069848at2759"/>
<dbReference type="EMBL" id="NEDP02001107">
    <property type="protein sequence ID" value="OWF54301.1"/>
    <property type="molecule type" value="Genomic_DNA"/>
</dbReference>
<keyword evidence="3" id="KW-1185">Reference proteome</keyword>
<comment type="caution">
    <text evidence="2">The sequence shown here is derived from an EMBL/GenBank/DDBJ whole genome shotgun (WGS) entry which is preliminary data.</text>
</comment>
<evidence type="ECO:0000256" key="1">
    <source>
        <dbReference type="SAM" id="MobiDB-lite"/>
    </source>
</evidence>
<protein>
    <submittedName>
        <fullName evidence="2">Uncharacterized protein</fullName>
    </submittedName>
</protein>
<proteinExistence type="predicted"/>
<sequence>MATHAAELHDLPPYTAMLWSQFQACPPLLYNLFDSTVRPGDVAHQSDKVFDVSGSLISHKLSELIVKNIEELHRLTNDLLNMPILFHIKVEHQRTDNYVVVRVRKKWKDEFAVLVNTRHPQIREMITNKLTQAMQYMQEGKNFCLKLDFGPSVRQWYSGIVDSQVTFCDSRSNNDSGHMTLWVTNYSTPMECCTSLLCIFICFPLWLVCGGPCYVTHRKIKCIDEEQEFNDFPVTLLSGVTRTVTIQRQAPVPQAPQYPSAPRNQPMQQYPPQGPMAQPPYNLQGPPKGPYPPVAPPAYPGPLPQYTA</sequence>
<dbReference type="AlphaFoldDB" id="A0A210R069"/>
<organism evidence="2 3">
    <name type="scientific">Mizuhopecten yessoensis</name>
    <name type="common">Japanese scallop</name>
    <name type="synonym">Patinopecten yessoensis</name>
    <dbReference type="NCBI Taxonomy" id="6573"/>
    <lineage>
        <taxon>Eukaryota</taxon>
        <taxon>Metazoa</taxon>
        <taxon>Spiralia</taxon>
        <taxon>Lophotrochozoa</taxon>
        <taxon>Mollusca</taxon>
        <taxon>Bivalvia</taxon>
        <taxon>Autobranchia</taxon>
        <taxon>Pteriomorphia</taxon>
        <taxon>Pectinida</taxon>
        <taxon>Pectinoidea</taxon>
        <taxon>Pectinidae</taxon>
        <taxon>Mizuhopecten</taxon>
    </lineage>
</organism>
<evidence type="ECO:0000313" key="2">
    <source>
        <dbReference type="EMBL" id="OWF54301.1"/>
    </source>
</evidence>
<feature type="region of interest" description="Disordered" evidence="1">
    <location>
        <begin position="250"/>
        <end position="308"/>
    </location>
</feature>
<dbReference type="Proteomes" id="UP000242188">
    <property type="component" value="Unassembled WGS sequence"/>
</dbReference>
<accession>A0A210R069</accession>
<reference evidence="2 3" key="1">
    <citation type="journal article" date="2017" name="Nat. Ecol. Evol.">
        <title>Scallop genome provides insights into evolution of bilaterian karyotype and development.</title>
        <authorList>
            <person name="Wang S."/>
            <person name="Zhang J."/>
            <person name="Jiao W."/>
            <person name="Li J."/>
            <person name="Xun X."/>
            <person name="Sun Y."/>
            <person name="Guo X."/>
            <person name="Huan P."/>
            <person name="Dong B."/>
            <person name="Zhang L."/>
            <person name="Hu X."/>
            <person name="Sun X."/>
            <person name="Wang J."/>
            <person name="Zhao C."/>
            <person name="Wang Y."/>
            <person name="Wang D."/>
            <person name="Huang X."/>
            <person name="Wang R."/>
            <person name="Lv J."/>
            <person name="Li Y."/>
            <person name="Zhang Z."/>
            <person name="Liu B."/>
            <person name="Lu W."/>
            <person name="Hui Y."/>
            <person name="Liang J."/>
            <person name="Zhou Z."/>
            <person name="Hou R."/>
            <person name="Li X."/>
            <person name="Liu Y."/>
            <person name="Li H."/>
            <person name="Ning X."/>
            <person name="Lin Y."/>
            <person name="Zhao L."/>
            <person name="Xing Q."/>
            <person name="Dou J."/>
            <person name="Li Y."/>
            <person name="Mao J."/>
            <person name="Guo H."/>
            <person name="Dou H."/>
            <person name="Li T."/>
            <person name="Mu C."/>
            <person name="Jiang W."/>
            <person name="Fu Q."/>
            <person name="Fu X."/>
            <person name="Miao Y."/>
            <person name="Liu J."/>
            <person name="Yu Q."/>
            <person name="Li R."/>
            <person name="Liao H."/>
            <person name="Li X."/>
            <person name="Kong Y."/>
            <person name="Jiang Z."/>
            <person name="Chourrout D."/>
            <person name="Li R."/>
            <person name="Bao Z."/>
        </authorList>
    </citation>
    <scope>NUCLEOTIDE SEQUENCE [LARGE SCALE GENOMIC DNA]</scope>
    <source>
        <strain evidence="2 3">PY_sf001</strain>
    </source>
</reference>